<evidence type="ECO:0000313" key="2">
    <source>
        <dbReference type="Proteomes" id="UP000018763"/>
    </source>
</evidence>
<dbReference type="HOGENOM" id="CLU_1179176_0_0_11"/>
<dbReference type="AlphaFoldDB" id="V5XJ29"/>
<sequence length="235" mass="24518">MVPVRLHLAAGFLALTALLSGCGGDREVQGSPIGSASTAAEPVVDPAADAKAVQSVFDKYRTEAAAQNGAAVPALISPDTIAHYDTVVKLARTAGPAEVATVGMMDRLMIARMRVEVPPDFATMDGTDLLVYGVDEGMIDSDALEGNSIGDVRVDGDRAYAPMLVDGEPAGADWEFVRTDAGWTFDLAAGFPLINEALTQVAADGDMTEDEFIFSVVELVTGTPVDASVWEVPTA</sequence>
<dbReference type="KEGG" id="mne:D174_21860"/>
<reference evidence="1 2" key="1">
    <citation type="journal article" date="2014" name="Genome Announc.">
        <title>Complete Genome Sequence of Sterol-Transforming Mycobacterium neoaurum Strain VKM Ac-1815D.</title>
        <authorList>
            <person name="Shtratnikova V.Y."/>
            <person name="Bragin E.Y."/>
            <person name="Dovbnya D.V."/>
            <person name="Pekov Y.A."/>
            <person name="Schelkunov M.I."/>
            <person name="Strizhov N."/>
            <person name="Ivashina T.V."/>
            <person name="Ashapkin V.V."/>
            <person name="Donova M.V."/>
        </authorList>
    </citation>
    <scope>NUCLEOTIDE SEQUENCE [LARGE SCALE GENOMIC DNA]</scope>
    <source>
        <strain evidence="1 2">VKM Ac-1815D</strain>
    </source>
</reference>
<dbReference type="EMBL" id="CP006936">
    <property type="protein sequence ID" value="AHC28057.1"/>
    <property type="molecule type" value="Genomic_DNA"/>
</dbReference>
<gene>
    <name evidence="1" type="ORF">D174_21860</name>
</gene>
<dbReference type="Proteomes" id="UP000018763">
    <property type="component" value="Chromosome"/>
</dbReference>
<protein>
    <submittedName>
        <fullName evidence="1">Uncharacterized protein</fullName>
    </submittedName>
</protein>
<keyword evidence="2" id="KW-1185">Reference proteome</keyword>
<name>V5XJ29_MYCNE</name>
<dbReference type="PROSITE" id="PS51257">
    <property type="entry name" value="PROKAR_LIPOPROTEIN"/>
    <property type="match status" value="1"/>
</dbReference>
<dbReference type="eggNOG" id="ENOG5032Y5N">
    <property type="taxonomic scope" value="Bacteria"/>
</dbReference>
<accession>V5XJ29</accession>
<proteinExistence type="predicted"/>
<organism evidence="1 2">
    <name type="scientific">Mycolicibacterium neoaurum VKM Ac-1815D</name>
    <dbReference type="NCBI Taxonomy" id="700508"/>
    <lineage>
        <taxon>Bacteria</taxon>
        <taxon>Bacillati</taxon>
        <taxon>Actinomycetota</taxon>
        <taxon>Actinomycetes</taxon>
        <taxon>Mycobacteriales</taxon>
        <taxon>Mycobacteriaceae</taxon>
        <taxon>Mycolicibacterium</taxon>
    </lineage>
</organism>
<evidence type="ECO:0000313" key="1">
    <source>
        <dbReference type="EMBL" id="AHC28057.1"/>
    </source>
</evidence>